<evidence type="ECO:0000256" key="19">
    <source>
        <dbReference type="ARBA" id="ARBA00062432"/>
    </source>
</evidence>
<dbReference type="InterPro" id="IPR013083">
    <property type="entry name" value="Znf_RING/FYVE/PHD"/>
</dbReference>
<keyword evidence="8" id="KW-0597">Phosphoprotein</keyword>
<keyword evidence="17" id="KW-0539">Nucleus</keyword>
<dbReference type="InterPro" id="IPR000504">
    <property type="entry name" value="RRM_dom"/>
</dbReference>
<dbReference type="SMART" id="SM00361">
    <property type="entry name" value="RRM_1"/>
    <property type="match status" value="1"/>
</dbReference>
<dbReference type="PANTHER" id="PTHR12603">
    <property type="entry name" value="CCR4-NOT TRANSCRIPTION COMPLEX RELATED"/>
    <property type="match status" value="1"/>
</dbReference>
<protein>
    <recommendedName>
        <fullName evidence="20">CCR4-NOT transcription complex subunit 4</fullName>
        <ecNumber evidence="5">2.3.2.27</ecNumber>
    </recommendedName>
    <alternativeName>
        <fullName evidence="23">CCR4-associated factor 4</fullName>
    </alternativeName>
    <alternativeName>
        <fullName evidence="24">E3 ubiquitin-protein ligase CNOT4</fullName>
    </alternativeName>
    <alternativeName>
        <fullName evidence="21">Potential transcriptional repressor NOT4Hp</fullName>
    </alternativeName>
    <alternativeName>
        <fullName evidence="22">RING-type E3 ubiquitin transferase CNOT4</fullName>
    </alternativeName>
</protein>
<dbReference type="GO" id="GO:0016567">
    <property type="term" value="P:protein ubiquitination"/>
    <property type="evidence" value="ECO:0007669"/>
    <property type="project" value="TreeGrafter"/>
</dbReference>
<dbReference type="Gene3D" id="3.30.40.10">
    <property type="entry name" value="Zinc/RING finger domain, C3HC4 (zinc finger)"/>
    <property type="match status" value="1"/>
</dbReference>
<evidence type="ECO:0000256" key="21">
    <source>
        <dbReference type="ARBA" id="ARBA00075062"/>
    </source>
</evidence>
<evidence type="ECO:0000256" key="17">
    <source>
        <dbReference type="ARBA" id="ARBA00023242"/>
    </source>
</evidence>
<dbReference type="CTD" id="4850"/>
<reference evidence="32" key="1">
    <citation type="submission" date="2025-08" db="UniProtKB">
        <authorList>
            <consortium name="RefSeq"/>
        </authorList>
    </citation>
    <scope>IDENTIFICATION</scope>
</reference>
<feature type="compositionally biased region" description="Polar residues" evidence="27">
    <location>
        <begin position="735"/>
        <end position="748"/>
    </location>
</feature>
<comment type="subunit">
    <text evidence="19">Interacts with CNOT1 via its C-terminus but does not stably associate with the CCR4-NOT complex. Interacts (via RING domain) with UBE2D2. Interacts with ABCE1, PINK1 and PELO.</text>
</comment>
<dbReference type="CDD" id="cd12438">
    <property type="entry name" value="RRM_CNOT4"/>
    <property type="match status" value="1"/>
</dbReference>
<feature type="compositionally biased region" description="Acidic residues" evidence="27">
    <location>
        <begin position="318"/>
        <end position="330"/>
    </location>
</feature>
<accession>A0AAJ7SDT7</accession>
<dbReference type="InterPro" id="IPR039780">
    <property type="entry name" value="Mot2"/>
</dbReference>
<dbReference type="CDD" id="cd16618">
    <property type="entry name" value="mRING-HC-C4C4_CNOT4"/>
    <property type="match status" value="1"/>
</dbReference>
<feature type="compositionally biased region" description="Polar residues" evidence="27">
    <location>
        <begin position="354"/>
        <end position="364"/>
    </location>
</feature>
<organism evidence="31 32">
    <name type="scientific">Galendromus occidentalis</name>
    <name type="common">western predatory mite</name>
    <dbReference type="NCBI Taxonomy" id="34638"/>
    <lineage>
        <taxon>Eukaryota</taxon>
        <taxon>Metazoa</taxon>
        <taxon>Ecdysozoa</taxon>
        <taxon>Arthropoda</taxon>
        <taxon>Chelicerata</taxon>
        <taxon>Arachnida</taxon>
        <taxon>Acari</taxon>
        <taxon>Parasitiformes</taxon>
        <taxon>Mesostigmata</taxon>
        <taxon>Gamasina</taxon>
        <taxon>Phytoseioidea</taxon>
        <taxon>Phytoseiidae</taxon>
        <taxon>Typhlodrominae</taxon>
        <taxon>Galendromus</taxon>
    </lineage>
</organism>
<comment type="catalytic activity">
    <reaction evidence="1">
        <text>S-ubiquitinyl-[E2 ubiquitin-conjugating enzyme]-L-cysteine + [acceptor protein]-L-lysine = [E2 ubiquitin-conjugating enzyme]-L-cysteine + N(6)-ubiquitinyl-[acceptor protein]-L-lysine.</text>
        <dbReference type="EC" id="2.3.2.27"/>
    </reaction>
</comment>
<name>A0AAJ7SDT7_9ACAR</name>
<evidence type="ECO:0000256" key="24">
    <source>
        <dbReference type="ARBA" id="ARBA00083942"/>
    </source>
</evidence>
<feature type="region of interest" description="Disordered" evidence="27">
    <location>
        <begin position="537"/>
        <end position="564"/>
    </location>
</feature>
<feature type="domain" description="C3H1-type" evidence="30">
    <location>
        <begin position="182"/>
        <end position="209"/>
    </location>
</feature>
<dbReference type="InterPro" id="IPR035979">
    <property type="entry name" value="RBD_domain_sf"/>
</dbReference>
<dbReference type="GO" id="GO:0030014">
    <property type="term" value="C:CCR4-NOT complex"/>
    <property type="evidence" value="ECO:0007669"/>
    <property type="project" value="InterPro"/>
</dbReference>
<evidence type="ECO:0000256" key="16">
    <source>
        <dbReference type="ARBA" id="ARBA00023054"/>
    </source>
</evidence>
<evidence type="ECO:0000256" key="15">
    <source>
        <dbReference type="ARBA" id="ARBA00022884"/>
    </source>
</evidence>
<evidence type="ECO:0000313" key="31">
    <source>
        <dbReference type="Proteomes" id="UP000694867"/>
    </source>
</evidence>
<keyword evidence="13 26" id="KW-0862">Zinc</keyword>
<dbReference type="InterPro" id="IPR001841">
    <property type="entry name" value="Znf_RING"/>
</dbReference>
<evidence type="ECO:0000256" key="27">
    <source>
        <dbReference type="SAM" id="MobiDB-lite"/>
    </source>
</evidence>
<dbReference type="Pfam" id="PF14570">
    <property type="entry name" value="zf-RING_4"/>
    <property type="match status" value="1"/>
</dbReference>
<evidence type="ECO:0000256" key="10">
    <source>
        <dbReference type="ARBA" id="ARBA00022723"/>
    </source>
</evidence>
<feature type="compositionally biased region" description="Basic and acidic residues" evidence="27">
    <location>
        <begin position="337"/>
        <end position="352"/>
    </location>
</feature>
<evidence type="ECO:0000256" key="14">
    <source>
        <dbReference type="ARBA" id="ARBA00022843"/>
    </source>
</evidence>
<comment type="subcellular location">
    <subcellularLocation>
        <location evidence="3">Cytoplasm</location>
    </subcellularLocation>
    <subcellularLocation>
        <location evidence="2">Nucleus</location>
    </subcellularLocation>
</comment>
<dbReference type="GO" id="GO:0003723">
    <property type="term" value="F:RNA binding"/>
    <property type="evidence" value="ECO:0007669"/>
    <property type="project" value="UniProtKB-UniRule"/>
</dbReference>
<evidence type="ECO:0000259" key="28">
    <source>
        <dbReference type="PROSITE" id="PS50089"/>
    </source>
</evidence>
<feature type="domain" description="RING-type" evidence="28">
    <location>
        <begin position="9"/>
        <end position="52"/>
    </location>
</feature>
<evidence type="ECO:0000256" key="7">
    <source>
        <dbReference type="ARBA" id="ARBA00022490"/>
    </source>
</evidence>
<dbReference type="PROSITE" id="PS50089">
    <property type="entry name" value="ZF_RING_2"/>
    <property type="match status" value="1"/>
</dbReference>
<evidence type="ECO:0000256" key="11">
    <source>
        <dbReference type="ARBA" id="ARBA00022771"/>
    </source>
</evidence>
<feature type="region of interest" description="Disordered" evidence="27">
    <location>
        <begin position="405"/>
        <end position="424"/>
    </location>
</feature>
<dbReference type="GeneID" id="100909300"/>
<dbReference type="PANTHER" id="PTHR12603:SF0">
    <property type="entry name" value="CCR4-NOT TRANSCRIPTION COMPLEX SUBUNIT 4"/>
    <property type="match status" value="1"/>
</dbReference>
<evidence type="ECO:0000256" key="22">
    <source>
        <dbReference type="ARBA" id="ARBA00077837"/>
    </source>
</evidence>
<evidence type="ECO:0000256" key="18">
    <source>
        <dbReference type="ARBA" id="ARBA00057081"/>
    </source>
</evidence>
<dbReference type="EC" id="2.3.2.27" evidence="5"/>
<evidence type="ECO:0000256" key="25">
    <source>
        <dbReference type="PROSITE-ProRule" id="PRU00176"/>
    </source>
</evidence>
<dbReference type="PROSITE" id="PS50102">
    <property type="entry name" value="RRM"/>
    <property type="match status" value="1"/>
</dbReference>
<keyword evidence="6" id="KW-0488">Methylation</keyword>
<dbReference type="InterPro" id="IPR003954">
    <property type="entry name" value="RRM_euk-type"/>
</dbReference>
<evidence type="ECO:0000256" key="23">
    <source>
        <dbReference type="ARBA" id="ARBA00083547"/>
    </source>
</evidence>
<dbReference type="GO" id="GO:0061630">
    <property type="term" value="F:ubiquitin protein ligase activity"/>
    <property type="evidence" value="ECO:0007669"/>
    <property type="project" value="UniProtKB-EC"/>
</dbReference>
<keyword evidence="16" id="KW-0175">Coiled coil</keyword>
<evidence type="ECO:0000313" key="32">
    <source>
        <dbReference type="RefSeq" id="XP_028966669.1"/>
    </source>
</evidence>
<dbReference type="RefSeq" id="XP_028966669.1">
    <property type="nucleotide sequence ID" value="XM_029110836.1"/>
</dbReference>
<dbReference type="Pfam" id="PF00076">
    <property type="entry name" value="RRM_1"/>
    <property type="match status" value="1"/>
</dbReference>
<dbReference type="SUPFAM" id="SSF54928">
    <property type="entry name" value="RNA-binding domain, RBD"/>
    <property type="match status" value="1"/>
</dbReference>
<evidence type="ECO:0000256" key="8">
    <source>
        <dbReference type="ARBA" id="ARBA00022553"/>
    </source>
</evidence>
<evidence type="ECO:0000256" key="2">
    <source>
        <dbReference type="ARBA" id="ARBA00004123"/>
    </source>
</evidence>
<evidence type="ECO:0000256" key="13">
    <source>
        <dbReference type="ARBA" id="ARBA00022833"/>
    </source>
</evidence>
<keyword evidence="31" id="KW-1185">Reference proteome</keyword>
<keyword evidence="11 26" id="KW-0863">Zinc-finger</keyword>
<proteinExistence type="predicted"/>
<dbReference type="Proteomes" id="UP000694867">
    <property type="component" value="Unplaced"/>
</dbReference>
<dbReference type="InterPro" id="IPR034261">
    <property type="entry name" value="CNOT4_RRM"/>
</dbReference>
<dbReference type="GO" id="GO:0005634">
    <property type="term" value="C:nucleus"/>
    <property type="evidence" value="ECO:0007669"/>
    <property type="project" value="UniProtKB-SubCell"/>
</dbReference>
<dbReference type="SUPFAM" id="SSF57850">
    <property type="entry name" value="RING/U-box"/>
    <property type="match status" value="1"/>
</dbReference>
<dbReference type="Gene3D" id="3.30.70.330">
    <property type="match status" value="1"/>
</dbReference>
<comment type="pathway">
    <text evidence="4">Protein modification; protein ubiquitination.</text>
</comment>
<feature type="region of interest" description="Disordered" evidence="27">
    <location>
        <begin position="242"/>
        <end position="398"/>
    </location>
</feature>
<keyword evidence="10 26" id="KW-0479">Metal-binding</keyword>
<comment type="function">
    <text evidence="18">Has E3 ubiquitin ligase activity, promoting ubiquitination and degradation of target proteins. Involved in activation of the JAK/STAT pathway. Catalyzes ubiquitination of methylated RBM15. Plays a role in quality control of translation of mitochondrial outer membrane-localized mRNA. As part of the PINK1-regulated signaling, upon mitochondria damage, ubiquitinates ABCE1 and thereby recruits autophagy receptors to the mitochondrial outer membrane to initiate mitophagy.</text>
</comment>
<dbReference type="AlphaFoldDB" id="A0AAJ7SDT7"/>
<evidence type="ECO:0000259" key="30">
    <source>
        <dbReference type="PROSITE" id="PS50103"/>
    </source>
</evidence>
<evidence type="ECO:0000256" key="4">
    <source>
        <dbReference type="ARBA" id="ARBA00004906"/>
    </source>
</evidence>
<evidence type="ECO:0000256" key="5">
    <source>
        <dbReference type="ARBA" id="ARBA00012483"/>
    </source>
</evidence>
<keyword evidence="12" id="KW-0833">Ubl conjugation pathway</keyword>
<evidence type="ECO:0000256" key="20">
    <source>
        <dbReference type="ARBA" id="ARBA00071435"/>
    </source>
</evidence>
<sequence length="755" mass="81653">MSQDENQECPLCMETLELDDLSFFPCICGYQICRFCWHRIRTDENGLCPACRKPFSENPANFKPLSVDEMQQKAKKERRAKKQRLIENRKHLQNVRVLQKNLVFVVGLPTRLACSEQLKKHECFGKFGKIHKVVVNQSTSYAGSQGPSAGAYVTYVRGEDALRAIQNVNNLRIDGRTLKASLGTTKYCNHFLKGGHCPKADCMYLHELGDEAASFTKEQMQAGKHTEYEKRLHEELRAKEATIKEHKSRVSPSPTTERIGMCMGAPQCSPQQTTNRARHKSECSSEEPSSCDDQKSPTPLSERSDSPTDQELGPQDEAPLEETGEYDEYDTSYGDQCQDRQRQTREERDRNHVQQRSASPLLSQRNHKSPSDNRLSPTTGGDMCTGVERFLDQSGPPINNIHLLQQQQQQQASPSSSSSNANLHAAAAMAAANATAAAAVANGGQPTSLVNDNELDFDPFYISQKGLADLIEREQHHPHEHMPPLNALGAFPFGRIPQATTSPPGMPLPPAPPTANSFLQSMPPLSSPHSIVNSALSVQSHTPMRRAPPPGFGPPLTAPTPPQSQGPFNPFTQAPPIPGGAHPMSPFFGQMPTGSDHMGQGSPFGPFRGFASGTNTPPGMPQRQIGSGNGGGGGGVGAGIGVSGGGVVGGGLSTAHHDDLLNMKEQQDQLRQLLPSVNISFGPPPSSTQNAPPPGLQGMLGHRQSPMGLGLSHGTHAGHSGSGWNDALHDPAILSSSRHFQNATTTGPEQRPPFF</sequence>
<keyword evidence="7" id="KW-0963">Cytoplasm</keyword>
<feature type="compositionally biased region" description="Pro residues" evidence="27">
    <location>
        <begin position="546"/>
        <end position="564"/>
    </location>
</feature>
<keyword evidence="15 25" id="KW-0694">RNA-binding</keyword>
<dbReference type="InterPro" id="IPR000571">
    <property type="entry name" value="Znf_CCCH"/>
</dbReference>
<dbReference type="PROSITE" id="PS50103">
    <property type="entry name" value="ZF_C3H1"/>
    <property type="match status" value="1"/>
</dbReference>
<feature type="zinc finger region" description="C3H1-type" evidence="26">
    <location>
        <begin position="182"/>
        <end position="209"/>
    </location>
</feature>
<dbReference type="InterPro" id="IPR039515">
    <property type="entry name" value="NOT4_mRING-HC-C4C4"/>
</dbReference>
<dbReference type="KEGG" id="goe:100909300"/>
<keyword evidence="9" id="KW-0808">Transferase</keyword>
<dbReference type="FunFam" id="3.30.40.10:FF:000006">
    <property type="entry name" value="CCR4-NOT transcription complex subunit 4"/>
    <property type="match status" value="1"/>
</dbReference>
<dbReference type="GO" id="GO:0005829">
    <property type="term" value="C:cytosol"/>
    <property type="evidence" value="ECO:0007669"/>
    <property type="project" value="UniProtKB-ARBA"/>
</dbReference>
<evidence type="ECO:0000256" key="26">
    <source>
        <dbReference type="PROSITE-ProRule" id="PRU00723"/>
    </source>
</evidence>
<evidence type="ECO:0000256" key="12">
    <source>
        <dbReference type="ARBA" id="ARBA00022786"/>
    </source>
</evidence>
<evidence type="ECO:0000256" key="1">
    <source>
        <dbReference type="ARBA" id="ARBA00000900"/>
    </source>
</evidence>
<dbReference type="InterPro" id="IPR012677">
    <property type="entry name" value="Nucleotide-bd_a/b_plait_sf"/>
</dbReference>
<feature type="region of interest" description="Disordered" evidence="27">
    <location>
        <begin position="735"/>
        <end position="755"/>
    </location>
</feature>
<dbReference type="FunFam" id="3.30.70.330:FF:000044">
    <property type="entry name" value="Putative ccr4-not transcription complex subunit 4"/>
    <property type="match status" value="1"/>
</dbReference>
<evidence type="ECO:0000256" key="6">
    <source>
        <dbReference type="ARBA" id="ARBA00022481"/>
    </source>
</evidence>
<keyword evidence="14" id="KW-0832">Ubl conjugation</keyword>
<evidence type="ECO:0000259" key="29">
    <source>
        <dbReference type="PROSITE" id="PS50102"/>
    </source>
</evidence>
<gene>
    <name evidence="32" type="primary">LOC100909300</name>
</gene>
<evidence type="ECO:0000256" key="3">
    <source>
        <dbReference type="ARBA" id="ARBA00004496"/>
    </source>
</evidence>
<evidence type="ECO:0000256" key="9">
    <source>
        <dbReference type="ARBA" id="ARBA00022679"/>
    </source>
</evidence>
<feature type="domain" description="RRM" evidence="29">
    <location>
        <begin position="101"/>
        <end position="185"/>
    </location>
</feature>
<dbReference type="GO" id="GO:0008270">
    <property type="term" value="F:zinc ion binding"/>
    <property type="evidence" value="ECO:0007669"/>
    <property type="project" value="UniProtKB-KW"/>
</dbReference>